<evidence type="ECO:0000256" key="1">
    <source>
        <dbReference type="SAM" id="Coils"/>
    </source>
</evidence>
<accession>A0A3B4UTI5</accession>
<reference evidence="4" key="1">
    <citation type="submission" date="2025-08" db="UniProtKB">
        <authorList>
            <consortium name="Ensembl"/>
        </authorList>
    </citation>
    <scope>IDENTIFICATION</scope>
</reference>
<dbReference type="GO" id="GO:0005814">
    <property type="term" value="C:centriole"/>
    <property type="evidence" value="ECO:0007669"/>
    <property type="project" value="TreeGrafter"/>
</dbReference>
<dbReference type="PANTHER" id="PTHR33689">
    <property type="entry name" value="FAS-BINDING FACTOR 1"/>
    <property type="match status" value="1"/>
</dbReference>
<feature type="coiled-coil region" evidence="1">
    <location>
        <begin position="600"/>
        <end position="743"/>
    </location>
</feature>
<dbReference type="AlphaFoldDB" id="A0A3B4UTI5"/>
<evidence type="ECO:0000256" key="2">
    <source>
        <dbReference type="SAM" id="MobiDB-lite"/>
    </source>
</evidence>
<name>A0A3B4UTI5_SERDU</name>
<dbReference type="RefSeq" id="XP_022612621.1">
    <property type="nucleotide sequence ID" value="XM_022756900.1"/>
</dbReference>
<reference evidence="4" key="2">
    <citation type="submission" date="2025-09" db="UniProtKB">
        <authorList>
            <consortium name="Ensembl"/>
        </authorList>
    </citation>
    <scope>IDENTIFICATION</scope>
</reference>
<feature type="compositionally biased region" description="Basic and acidic residues" evidence="2">
    <location>
        <begin position="471"/>
        <end position="489"/>
    </location>
</feature>
<dbReference type="KEGG" id="sdu:111230234"/>
<dbReference type="PANTHER" id="PTHR33689:SF1">
    <property type="entry name" value="FAS-BINDING FACTOR 1"/>
    <property type="match status" value="1"/>
</dbReference>
<proteinExistence type="predicted"/>
<keyword evidence="5" id="KW-1185">Reference proteome</keyword>
<feature type="compositionally biased region" description="Basic and acidic residues" evidence="2">
    <location>
        <begin position="232"/>
        <end position="264"/>
    </location>
</feature>
<dbReference type="GO" id="GO:0090162">
    <property type="term" value="P:establishment of epithelial cell polarity"/>
    <property type="evidence" value="ECO:0007669"/>
    <property type="project" value="InterPro"/>
</dbReference>
<dbReference type="InterPro" id="IPR049390">
    <property type="entry name" value="FBF1_C"/>
</dbReference>
<dbReference type="GO" id="GO:0036064">
    <property type="term" value="C:ciliary basal body"/>
    <property type="evidence" value="ECO:0007669"/>
    <property type="project" value="TreeGrafter"/>
</dbReference>
<dbReference type="Pfam" id="PF21007">
    <property type="entry name" value="FBF1"/>
    <property type="match status" value="1"/>
</dbReference>
<evidence type="ECO:0000259" key="3">
    <source>
        <dbReference type="Pfam" id="PF21007"/>
    </source>
</evidence>
<feature type="coiled-coil region" evidence="1">
    <location>
        <begin position="822"/>
        <end position="988"/>
    </location>
</feature>
<dbReference type="GO" id="GO:0097539">
    <property type="term" value="C:ciliary transition fiber"/>
    <property type="evidence" value="ECO:0007669"/>
    <property type="project" value="InterPro"/>
</dbReference>
<feature type="compositionally biased region" description="Polar residues" evidence="2">
    <location>
        <begin position="334"/>
        <end position="344"/>
    </location>
</feature>
<dbReference type="GeneTree" id="ENSGT00720000108861"/>
<feature type="region of interest" description="Disordered" evidence="2">
    <location>
        <begin position="381"/>
        <end position="550"/>
    </location>
</feature>
<evidence type="ECO:0000313" key="4">
    <source>
        <dbReference type="Ensembl" id="ENSSDUP00000021713.1"/>
    </source>
</evidence>
<feature type="compositionally biased region" description="Polar residues" evidence="2">
    <location>
        <begin position="493"/>
        <end position="521"/>
    </location>
</feature>
<feature type="compositionally biased region" description="Acidic residues" evidence="2">
    <location>
        <begin position="159"/>
        <end position="168"/>
    </location>
</feature>
<protein>
    <submittedName>
        <fullName evidence="4">Fas binding factor 1</fullName>
    </submittedName>
</protein>
<dbReference type="Ensembl" id="ENSSDUT00000022110.1">
    <property type="protein sequence ID" value="ENSSDUP00000021713.1"/>
    <property type="gene ID" value="ENSSDUG00000015753.1"/>
</dbReference>
<dbReference type="GeneID" id="111230234"/>
<dbReference type="OMA" id="SFGHQYR"/>
<feature type="region of interest" description="Disordered" evidence="2">
    <location>
        <begin position="57"/>
        <end position="367"/>
    </location>
</feature>
<keyword evidence="1" id="KW-0175">Coiled coil</keyword>
<feature type="region of interest" description="Disordered" evidence="2">
    <location>
        <begin position="1"/>
        <end position="45"/>
    </location>
</feature>
<feature type="compositionally biased region" description="Acidic residues" evidence="2">
    <location>
        <begin position="444"/>
        <end position="454"/>
    </location>
</feature>
<dbReference type="Proteomes" id="UP000261420">
    <property type="component" value="Unplaced"/>
</dbReference>
<feature type="domain" description="Fas-binding factor 1 C-terminal" evidence="3">
    <location>
        <begin position="617"/>
        <end position="1137"/>
    </location>
</feature>
<organism evidence="4 5">
    <name type="scientific">Seriola dumerili</name>
    <name type="common">Greater amberjack</name>
    <name type="synonym">Caranx dumerili</name>
    <dbReference type="NCBI Taxonomy" id="41447"/>
    <lineage>
        <taxon>Eukaryota</taxon>
        <taxon>Metazoa</taxon>
        <taxon>Chordata</taxon>
        <taxon>Craniata</taxon>
        <taxon>Vertebrata</taxon>
        <taxon>Euteleostomi</taxon>
        <taxon>Actinopterygii</taxon>
        <taxon>Neopterygii</taxon>
        <taxon>Teleostei</taxon>
        <taxon>Neoteleostei</taxon>
        <taxon>Acanthomorphata</taxon>
        <taxon>Carangaria</taxon>
        <taxon>Carangiformes</taxon>
        <taxon>Carangidae</taxon>
        <taxon>Seriola</taxon>
    </lineage>
</organism>
<dbReference type="GO" id="GO:0060271">
    <property type="term" value="P:cilium assembly"/>
    <property type="evidence" value="ECO:0007669"/>
    <property type="project" value="InterPro"/>
</dbReference>
<dbReference type="CTD" id="85302"/>
<feature type="compositionally biased region" description="Low complexity" evidence="2">
    <location>
        <begin position="286"/>
        <end position="298"/>
    </location>
</feature>
<evidence type="ECO:0000313" key="5">
    <source>
        <dbReference type="Proteomes" id="UP000261420"/>
    </source>
</evidence>
<sequence>MATKPKGKPSKSPFGDDSVLDSLFDDKKHSARGRASRGGPLNRSFATDNIFSMLAEEVKKDGGDSEDSDVSAADPNDILKNMKDMDDMDADLFASKKKPSSAPAQTKPFGNEGPKKDSTVLENNGKPEGADEPSTGGRKPNSAPSMSTARNYKKFTFSDLDDPLDDLLGDLLPDETKPESKTSVHQTKPEQAVQSPSASPVLKSKTYKAAKTPADLTFDDGKDDLMDALGFDSDKNNPKKKESPLWSNKERGETPQRARTRLDEILESLTSPRLLERPATGEMKDQPLPQEKQQQQEKNTSLKEPLLEDDLTFGSYQPTLGSTPEGRHSRRQSVRFSTEDVSASTPEKKPKPTTPISTRHRNSADWLGLKTNDDNAFLEDETKETKISLESPKALSSPLLERKPSLTGSHATSAAKATAETPAPIVNIAKQTKAEVSTIQKKEEEEEEEEEDDWLAGALSRKKAQSASNSEAKKSKQEDSFGLGEEVHLESFVSKQTTSQATRGREGSLTSVKASSNTFLGQPSPAAHSTPVREERTERAVPQQSNMQNTSTSVQQQVTFSADSLQQLLLQQQMQSQLLGLGGVGEAAVLQRFKDQPGDYQVLQARIVQLEGLVKTLQLERDQSQMLLESVQQQHKQDMELMENTHKARVKLLEESASQRETRARQEYEDLMERLATVTRSAEQERSELQAQYQRKLAQAQQDRDREVERLRDLQRKSILEMKKDHEDQVHRLKRLKDEEIDAVTSATSQTRSLTVVIEQMEQFSSRLGELSSRVESTHEHTAHGLEQGARHRDEQLRIMQDRLAQQQKAMVEERAYLKEIISRMDTQLNEQQRQLEKERWKMTAEQAKAESTQRGLEEERRSLSMQINMEREELERAKSALLDEQKSVMQHCAEERRKLAAEWTHFHAQEKQRHERAEREVSSLLEKREGSIISLAQEQADLKLRTGEVKQKEIAVAQEREALEKLREELDREKERISSTALRLKTRAQEVEAFSKLAAEKYEEGERTSQEAKRVEAEHEARLRNIHIQTERLRQQEQRILQERMQLSHLQTETERLRQDHHITSLPQMIPSVLPDSVAVLPNPELASTLNIPPPTSFANTQSMALQASLALWKYTAEKDHEYLQEEQIFLENLKKKSYRSSFNTD</sequence>
<dbReference type="InterPro" id="IPR033561">
    <property type="entry name" value="FBF1"/>
</dbReference>